<name>A0ABU3T0A4_9ALTE</name>
<evidence type="ECO:0000313" key="1">
    <source>
        <dbReference type="EMBL" id="MDU0355702.1"/>
    </source>
</evidence>
<proteinExistence type="predicted"/>
<protein>
    <submittedName>
        <fullName evidence="1">Uncharacterized protein</fullName>
    </submittedName>
</protein>
<evidence type="ECO:0000313" key="2">
    <source>
        <dbReference type="Proteomes" id="UP001247805"/>
    </source>
</evidence>
<dbReference type="Proteomes" id="UP001247805">
    <property type="component" value="Unassembled WGS sequence"/>
</dbReference>
<reference evidence="1 2" key="1">
    <citation type="submission" date="2023-10" db="EMBL/GenBank/DDBJ databases">
        <title>Glaciecola aquimarina strain GGW-M5 nov., isolated from a coastal seawater.</title>
        <authorList>
            <person name="Bayburt H."/>
            <person name="Kim J.M."/>
            <person name="Choi B.J."/>
            <person name="Jeon C.O."/>
        </authorList>
    </citation>
    <scope>NUCLEOTIDE SEQUENCE [LARGE SCALE GENOMIC DNA]</scope>
    <source>
        <strain evidence="1 2">KCTC 32108</strain>
    </source>
</reference>
<dbReference type="EMBL" id="JAWDIO010000002">
    <property type="protein sequence ID" value="MDU0355702.1"/>
    <property type="molecule type" value="Genomic_DNA"/>
</dbReference>
<accession>A0ABU3T0A4</accession>
<keyword evidence="2" id="KW-1185">Reference proteome</keyword>
<organism evidence="1 2">
    <name type="scientific">Paraglaciecola aquimarina</name>
    <dbReference type="NCBI Taxonomy" id="1235557"/>
    <lineage>
        <taxon>Bacteria</taxon>
        <taxon>Pseudomonadati</taxon>
        <taxon>Pseudomonadota</taxon>
        <taxon>Gammaproteobacteria</taxon>
        <taxon>Alteromonadales</taxon>
        <taxon>Alteromonadaceae</taxon>
        <taxon>Paraglaciecola</taxon>
    </lineage>
</organism>
<gene>
    <name evidence="1" type="ORF">RS130_19085</name>
</gene>
<dbReference type="RefSeq" id="WP_316027230.1">
    <property type="nucleotide sequence ID" value="NZ_JAWDIO010000002.1"/>
</dbReference>
<sequence>MNALKRHLTFLNPVSLHQGGLISSQAILSVLENSPHMYEENQQNGPDFLATTKLLSQDSEIVSTTTQLSIYNIEESTSELGEKNNKIITRYPDFIQGMENHSYYFDHHLDNVHFKNNAIGTHYLRRAIMLENAGDSALANDAYMRSKSYTQWAQRVLELSKVCEKVDDVVRLYELFDSSPSAYLEIDFFNTTLVLHKKSRYFAVY</sequence>
<comment type="caution">
    <text evidence="1">The sequence shown here is derived from an EMBL/GenBank/DDBJ whole genome shotgun (WGS) entry which is preliminary data.</text>
</comment>